<feature type="compositionally biased region" description="Basic residues" evidence="1">
    <location>
        <begin position="690"/>
        <end position="704"/>
    </location>
</feature>
<evidence type="ECO:0008006" key="4">
    <source>
        <dbReference type="Google" id="ProtNLM"/>
    </source>
</evidence>
<keyword evidence="3" id="KW-1185">Reference proteome</keyword>
<proteinExistence type="predicted"/>
<evidence type="ECO:0000313" key="2">
    <source>
        <dbReference type="EMBL" id="KAF2875133.1"/>
    </source>
</evidence>
<feature type="compositionally biased region" description="Basic residues" evidence="1">
    <location>
        <begin position="722"/>
        <end position="736"/>
    </location>
</feature>
<dbReference type="EMBL" id="JAADJZ010000005">
    <property type="protein sequence ID" value="KAF2875133.1"/>
    <property type="molecule type" value="Genomic_DNA"/>
</dbReference>
<reference evidence="2 3" key="1">
    <citation type="submission" date="2020-01" db="EMBL/GenBank/DDBJ databases">
        <authorList>
            <consortium name="DOE Joint Genome Institute"/>
            <person name="Haridas S."/>
            <person name="Albert R."/>
            <person name="Binder M."/>
            <person name="Bloem J."/>
            <person name="Labutti K."/>
            <person name="Salamov A."/>
            <person name="Andreopoulos B."/>
            <person name="Baker S.E."/>
            <person name="Barry K."/>
            <person name="Bills G."/>
            <person name="Bluhm B.H."/>
            <person name="Cannon C."/>
            <person name="Castanera R."/>
            <person name="Culley D.E."/>
            <person name="Daum C."/>
            <person name="Ezra D."/>
            <person name="Gonzalez J.B."/>
            <person name="Henrissat B."/>
            <person name="Kuo A."/>
            <person name="Liang C."/>
            <person name="Lipzen A."/>
            <person name="Lutzoni F."/>
            <person name="Magnuson J."/>
            <person name="Mondo S."/>
            <person name="Nolan M."/>
            <person name="Ohm R."/>
            <person name="Pangilinan J."/>
            <person name="Park H.-J.H."/>
            <person name="Ramirez L."/>
            <person name="Alfaro M."/>
            <person name="Sun H."/>
            <person name="Tritt A."/>
            <person name="Yoshinaga Y."/>
            <person name="Zwiers L.-H.L."/>
            <person name="Turgeon B.G."/>
            <person name="Goodwin S.B."/>
            <person name="Spatafora J.W."/>
            <person name="Crous P.W."/>
            <person name="Grigoriev I.V."/>
        </authorList>
    </citation>
    <scope>NUCLEOTIDE SEQUENCE [LARGE SCALE GENOMIC DNA]</scope>
    <source>
        <strain evidence="2 3">CBS 611.86</strain>
    </source>
</reference>
<gene>
    <name evidence="2" type="ORF">BDV95DRAFT_603899</name>
</gene>
<sequence>MEVAGLAAAVGSLAIAETGDVDTARAIDSVNKSYESLEKDLKRLVFEKTSQEVRSLLQDRTVWTRRDVLKILEPDGGTKTVKGPLSRDPRELERFVRALESCDNFYQTFVFRGTTPSQTSTIHYVDLVWAAISALLMVEKNAKTNVTNLTSHLIRVAPIFEEATHLARQFQKPNKHLMGIERCFVDSLTYLLKYFSRVSFKFIKNFEEPQSQFVSEMDDHLNRLKADADREAMRSLQTQVNIQQQQSQKMIADQLMSVLEQHRLQANDLNSLLELERLHARDPQITPAASTRTKSKVVVQKDPLYLVYETVPLIETFEHFRGFLSEEASHVSNKLLDQPQVIDWMMSETSSILCIEGYQTGEPLNWTSEFSLDVIHAAHERNYAVLNYFCGLLGVISEELHKDQKGDMAATVILKALLCSAHSRCSNHMQFRAGFKKKHLDIRSVANLDDDETRDLFEKCLGAFNPGTILYIVIDSIDILENWVGGKTSIKELMRVLSTAADKEHVVAKILFTSSSPGKPTGVRELWAEVEKLKDHESTSDDAAAAPGASNLEGTEISTRISGDNIPEVQIGAAPIAVATVSTQAGATTTKPKLRHHYLLHTKQTKTTSTQANARLNLHSLIKPHIHEPSRTKRKTKRRTSDSEESSDSDGDSTSPSPRKPTPKMQKSRKKKAQEESSESDSNSTSPPARKQKSKTQKSQKKKKAQEESDESDSNSASPSRPNRKSKTRKSRRKQKPRDESSDSDSSSDSAATSSLSSVGRLQAKLKATRRRKLRAAEAKEKWLGRSKSGRKRSTSESESESSEE</sequence>
<evidence type="ECO:0000256" key="1">
    <source>
        <dbReference type="SAM" id="MobiDB-lite"/>
    </source>
</evidence>
<dbReference type="AlphaFoldDB" id="A0A7C8IFM5"/>
<dbReference type="Proteomes" id="UP000481861">
    <property type="component" value="Unassembled WGS sequence"/>
</dbReference>
<name>A0A7C8IFM5_9PLEO</name>
<dbReference type="OrthoDB" id="10650224at2759"/>
<organism evidence="2 3">
    <name type="scientific">Massariosphaeria phaeospora</name>
    <dbReference type="NCBI Taxonomy" id="100035"/>
    <lineage>
        <taxon>Eukaryota</taxon>
        <taxon>Fungi</taxon>
        <taxon>Dikarya</taxon>
        <taxon>Ascomycota</taxon>
        <taxon>Pezizomycotina</taxon>
        <taxon>Dothideomycetes</taxon>
        <taxon>Pleosporomycetidae</taxon>
        <taxon>Pleosporales</taxon>
        <taxon>Pleosporales incertae sedis</taxon>
        <taxon>Massariosphaeria</taxon>
    </lineage>
</organism>
<evidence type="ECO:0000313" key="3">
    <source>
        <dbReference type="Proteomes" id="UP000481861"/>
    </source>
</evidence>
<feature type="compositionally biased region" description="Low complexity" evidence="1">
    <location>
        <begin position="744"/>
        <end position="766"/>
    </location>
</feature>
<protein>
    <recommendedName>
        <fullName evidence="4">Fungal STAND N-terminal Goodbye domain-containing protein</fullName>
    </recommendedName>
</protein>
<feature type="region of interest" description="Disordered" evidence="1">
    <location>
        <begin position="619"/>
        <end position="805"/>
    </location>
</feature>
<comment type="caution">
    <text evidence="2">The sequence shown here is derived from an EMBL/GenBank/DDBJ whole genome shotgun (WGS) entry which is preliminary data.</text>
</comment>
<feature type="compositionally biased region" description="Basic and acidic residues" evidence="1">
    <location>
        <begin position="775"/>
        <end position="784"/>
    </location>
</feature>
<accession>A0A7C8IFM5</accession>